<dbReference type="SUPFAM" id="SSF55120">
    <property type="entry name" value="Pseudouridine synthase"/>
    <property type="match status" value="1"/>
</dbReference>
<keyword evidence="2 7" id="KW-0694">RNA-binding</keyword>
<comment type="catalytic activity">
    <reaction evidence="4">
        <text>uridine(1911/1915/1917) in 23S rRNA = pseudouridine(1911/1915/1917) in 23S rRNA</text>
        <dbReference type="Rhea" id="RHEA:42524"/>
        <dbReference type="Rhea" id="RHEA-COMP:10097"/>
        <dbReference type="Rhea" id="RHEA-COMP:10098"/>
        <dbReference type="ChEBI" id="CHEBI:65314"/>
        <dbReference type="ChEBI" id="CHEBI:65315"/>
        <dbReference type="EC" id="5.4.99.23"/>
    </reaction>
</comment>
<evidence type="ECO:0000259" key="9">
    <source>
        <dbReference type="SMART" id="SM00363"/>
    </source>
</evidence>
<proteinExistence type="inferred from homology"/>
<dbReference type="NCBIfam" id="TIGR00005">
    <property type="entry name" value="rluA_subfam"/>
    <property type="match status" value="1"/>
</dbReference>
<dbReference type="InterPro" id="IPR006145">
    <property type="entry name" value="PsdUridine_synth_RsuA/RluA"/>
</dbReference>
<dbReference type="CDD" id="cd00165">
    <property type="entry name" value="S4"/>
    <property type="match status" value="1"/>
</dbReference>
<dbReference type="SMART" id="SM00363">
    <property type="entry name" value="S4"/>
    <property type="match status" value="1"/>
</dbReference>
<dbReference type="PANTHER" id="PTHR21600:SF44">
    <property type="entry name" value="RIBOSOMAL LARGE SUBUNIT PSEUDOURIDINE SYNTHASE D"/>
    <property type="match status" value="1"/>
</dbReference>
<dbReference type="InterPro" id="IPR050188">
    <property type="entry name" value="RluA_PseudoU_synthase"/>
</dbReference>
<evidence type="ECO:0000256" key="5">
    <source>
        <dbReference type="ARBA" id="ARBA00056072"/>
    </source>
</evidence>
<evidence type="ECO:0000256" key="7">
    <source>
        <dbReference type="PROSITE-ProRule" id="PRU00182"/>
    </source>
</evidence>
<evidence type="ECO:0000313" key="11">
    <source>
        <dbReference type="Proteomes" id="UP000007794"/>
    </source>
</evidence>
<evidence type="ECO:0000256" key="3">
    <source>
        <dbReference type="ARBA" id="ARBA00023235"/>
    </source>
</evidence>
<dbReference type="PANTHER" id="PTHR21600">
    <property type="entry name" value="MITOCHONDRIAL RNA PSEUDOURIDINE SYNTHASE"/>
    <property type="match status" value="1"/>
</dbReference>
<sequence>MNAAYNNLVEFSIQPHINMIAPESYIIKPMIVQESQSGKRLDCILSELLPNYSRSKIKCWILSKKVNVNNQTVIIPKKKMMGGEFIEIKDIVNIDNNNIVPQDIPLDIVYEDDDIVVINKAKNMVVHPGAGNHSGTILNALLYKYPAITEVFRSGIVQRLDKDTTGLMVVAKNMIAYHSLLRLFKKRKIIREYEAVVLGNFLHNEGTINQPIRRHAVHRTRMTVNPMGKSAITHYSIIESFGMYTRIRVRLETGRTHQIRVHMAYINHPLLGDHKYGKSTYFIKGISDTVNDCLHVLNRQALHAATLQLCHPITRIKMKWDVPLPKDIIKLINILRKNERHVK</sequence>
<dbReference type="Gene3D" id="3.30.2350.10">
    <property type="entry name" value="Pseudouridine synthase"/>
    <property type="match status" value="1"/>
</dbReference>
<dbReference type="KEGG" id="bpn:BPEN_187"/>
<feature type="active site" evidence="6">
    <location>
        <position position="161"/>
    </location>
</feature>
<dbReference type="InterPro" id="IPR020103">
    <property type="entry name" value="PsdUridine_synth_cat_dom_sf"/>
</dbReference>
<reference evidence="10 11" key="1">
    <citation type="journal article" date="2005" name="Genome Res.">
        <title>Genome sequence of Blochmannia pennsylvanicus indicates parallel evolutionary trends among bacterial mutualists of insects.</title>
        <authorList>
            <person name="Degnan P.H."/>
            <person name="Lazarus A.B."/>
            <person name="Wernegreen J.J."/>
        </authorList>
    </citation>
    <scope>NUCLEOTIDE SEQUENCE [LARGE SCALE GENOMIC DNA]</scope>
    <source>
        <strain evidence="10 11">BPEN</strain>
    </source>
</reference>
<dbReference type="NCBIfam" id="NF008385">
    <property type="entry name" value="PRK11180.1"/>
    <property type="match status" value="1"/>
</dbReference>
<gene>
    <name evidence="10" type="primary">rluD</name>
    <name evidence="10" type="ordered locus">BPEN_187</name>
</gene>
<keyword evidence="11" id="KW-1185">Reference proteome</keyword>
<evidence type="ECO:0000256" key="4">
    <source>
        <dbReference type="ARBA" id="ARBA00036882"/>
    </source>
</evidence>
<dbReference type="EMBL" id="CP000016">
    <property type="protein sequence ID" value="AAZ40825.1"/>
    <property type="molecule type" value="Genomic_DNA"/>
</dbReference>
<keyword evidence="3 8" id="KW-0413">Isomerase</keyword>
<dbReference type="InterPro" id="IPR002942">
    <property type="entry name" value="S4_RNA-bd"/>
</dbReference>
<protein>
    <recommendedName>
        <fullName evidence="8">Pseudouridine synthase</fullName>
        <ecNumber evidence="8">5.4.99.-</ecNumber>
    </recommendedName>
</protein>
<comment type="function">
    <text evidence="5">Responsible for synthesis of pseudouridine from uracil at positions 1911, 1915 and 1917 in 23S ribosomal RNA.</text>
</comment>
<dbReference type="Gene3D" id="3.10.290.10">
    <property type="entry name" value="RNA-binding S4 domain"/>
    <property type="match status" value="1"/>
</dbReference>
<dbReference type="GO" id="GO:0003723">
    <property type="term" value="F:RNA binding"/>
    <property type="evidence" value="ECO:0007669"/>
    <property type="project" value="UniProtKB-KW"/>
</dbReference>
<accession>Q493L5</accession>
<dbReference type="PROSITE" id="PS01129">
    <property type="entry name" value="PSI_RLU"/>
    <property type="match status" value="1"/>
</dbReference>
<evidence type="ECO:0000313" key="10">
    <source>
        <dbReference type="EMBL" id="AAZ40825.1"/>
    </source>
</evidence>
<dbReference type="EC" id="5.4.99.-" evidence="8"/>
<dbReference type="SUPFAM" id="SSF55174">
    <property type="entry name" value="Alpha-L RNA-binding motif"/>
    <property type="match status" value="1"/>
</dbReference>
<evidence type="ECO:0000256" key="8">
    <source>
        <dbReference type="RuleBase" id="RU362028"/>
    </source>
</evidence>
<evidence type="ECO:0000256" key="6">
    <source>
        <dbReference type="PIRSR" id="PIRSR606225-1"/>
    </source>
</evidence>
<dbReference type="InterPro" id="IPR036986">
    <property type="entry name" value="S4_RNA-bd_sf"/>
</dbReference>
<dbReference type="STRING" id="291272.BPEN_187"/>
<dbReference type="PROSITE" id="PS50889">
    <property type="entry name" value="S4"/>
    <property type="match status" value="1"/>
</dbReference>
<dbReference type="AlphaFoldDB" id="Q493L5"/>
<dbReference type="eggNOG" id="COG0564">
    <property type="taxonomic scope" value="Bacteria"/>
</dbReference>
<dbReference type="Pfam" id="PF00849">
    <property type="entry name" value="PseudoU_synth_2"/>
    <property type="match status" value="1"/>
</dbReference>
<comment type="similarity">
    <text evidence="1 8">Belongs to the pseudouridine synthase RluA family.</text>
</comment>
<dbReference type="GO" id="GO:0160140">
    <property type="term" value="F:23S rRNA pseudouridine(1911/1915/1917) synthase activity"/>
    <property type="evidence" value="ECO:0007669"/>
    <property type="project" value="UniProtKB-EC"/>
</dbReference>
<evidence type="ECO:0000256" key="2">
    <source>
        <dbReference type="ARBA" id="ARBA00022884"/>
    </source>
</evidence>
<dbReference type="FunFam" id="3.30.2350.10:FF:000006">
    <property type="entry name" value="Pseudouridine synthase"/>
    <property type="match status" value="1"/>
</dbReference>
<dbReference type="CDD" id="cd02869">
    <property type="entry name" value="PseudoU_synth_RluA_like"/>
    <property type="match status" value="1"/>
</dbReference>
<organism evidence="10 11">
    <name type="scientific">Blochmanniella pennsylvanica (strain BPEN)</name>
    <dbReference type="NCBI Taxonomy" id="291272"/>
    <lineage>
        <taxon>Bacteria</taxon>
        <taxon>Pseudomonadati</taxon>
        <taxon>Pseudomonadota</taxon>
        <taxon>Gammaproteobacteria</taxon>
        <taxon>Enterobacterales</taxon>
        <taxon>Enterobacteriaceae</taxon>
        <taxon>ant endosymbionts</taxon>
        <taxon>Candidatus Blochmanniella</taxon>
    </lineage>
</organism>
<name>Q493L5_BLOPB</name>
<dbReference type="InterPro" id="IPR006225">
    <property type="entry name" value="PsdUridine_synth_RluC/D"/>
</dbReference>
<feature type="domain" description="RNA-binding S4" evidence="9">
    <location>
        <begin position="39"/>
        <end position="105"/>
    </location>
</feature>
<dbReference type="InterPro" id="IPR006224">
    <property type="entry name" value="PsdUridine_synth_RluA-like_CS"/>
</dbReference>
<dbReference type="Proteomes" id="UP000007794">
    <property type="component" value="Chromosome"/>
</dbReference>
<dbReference type="GO" id="GO:0000455">
    <property type="term" value="P:enzyme-directed rRNA pseudouridine synthesis"/>
    <property type="evidence" value="ECO:0007669"/>
    <property type="project" value="UniProtKB-ARBA"/>
</dbReference>
<comment type="catalytic activity">
    <reaction evidence="8">
        <text>a uridine in RNA = a pseudouridine in RNA</text>
        <dbReference type="Rhea" id="RHEA:48348"/>
        <dbReference type="Rhea" id="RHEA-COMP:12068"/>
        <dbReference type="Rhea" id="RHEA-COMP:12069"/>
        <dbReference type="ChEBI" id="CHEBI:65314"/>
        <dbReference type="ChEBI" id="CHEBI:65315"/>
    </reaction>
</comment>
<evidence type="ECO:0000256" key="1">
    <source>
        <dbReference type="ARBA" id="ARBA00010876"/>
    </source>
</evidence>
<dbReference type="HOGENOM" id="CLU_016902_4_0_6"/>